<dbReference type="EMBL" id="SPLM01000108">
    <property type="protein sequence ID" value="TMW60563.1"/>
    <property type="molecule type" value="Genomic_DNA"/>
</dbReference>
<protein>
    <recommendedName>
        <fullName evidence="6">HSF-type DNA-binding domain-containing protein</fullName>
    </recommendedName>
</protein>
<accession>A0A8K1CDE8</accession>
<comment type="similarity">
    <text evidence="4">Belongs to the HSF family.</text>
</comment>
<dbReference type="GO" id="GO:0005634">
    <property type="term" value="C:nucleus"/>
    <property type="evidence" value="ECO:0007669"/>
    <property type="project" value="UniProtKB-SubCell"/>
</dbReference>
<dbReference type="PANTHER" id="PTHR10015">
    <property type="entry name" value="HEAT SHOCK TRANSCRIPTION FACTOR"/>
    <property type="match status" value="1"/>
</dbReference>
<evidence type="ECO:0000256" key="1">
    <source>
        <dbReference type="ARBA" id="ARBA00004123"/>
    </source>
</evidence>
<comment type="caution">
    <text evidence="7">The sequence shown here is derived from an EMBL/GenBank/DDBJ whole genome shotgun (WGS) entry which is preliminary data.</text>
</comment>
<sequence>MFIPAFAPVRPVLPVDMNVEQILSSEGSCSETEQFASPASPSASSASDSSSNPTAITSEMLKRGWIAPFLLHLHQMLRRENPSIIRWTEDGMAFQILDKEAVTNQILPKYFKNKNFASFQRQLNYFGFRKWSKARAEYPTYSREHFTRDNYSAMSLVKRQSKKSRKRKASDSSVEETSAKRAAVDWASSERCKPILPRPDAEMIHHAAVSPLQHVQAAPLLGSISPVSKVMMTPNVFNPFTISQPSPVPMIPALSATRKITTGCKLPSLRELSAAGALLTDIATQPRVMMA</sequence>
<evidence type="ECO:0000256" key="4">
    <source>
        <dbReference type="RuleBase" id="RU004020"/>
    </source>
</evidence>
<dbReference type="InterPro" id="IPR000232">
    <property type="entry name" value="HSF_DNA-bd"/>
</dbReference>
<evidence type="ECO:0000313" key="8">
    <source>
        <dbReference type="Proteomes" id="UP000794436"/>
    </source>
</evidence>
<evidence type="ECO:0000259" key="6">
    <source>
        <dbReference type="SMART" id="SM00415"/>
    </source>
</evidence>
<feature type="region of interest" description="Disordered" evidence="5">
    <location>
        <begin position="30"/>
        <end position="54"/>
    </location>
</feature>
<dbReference type="Gene3D" id="1.10.10.10">
    <property type="entry name" value="Winged helix-like DNA-binding domain superfamily/Winged helix DNA-binding domain"/>
    <property type="match status" value="1"/>
</dbReference>
<reference evidence="7" key="1">
    <citation type="submission" date="2019-03" db="EMBL/GenBank/DDBJ databases">
        <title>Long read genome sequence of the mycoparasitic Pythium oligandrum ATCC 38472 isolated from sugarbeet rhizosphere.</title>
        <authorList>
            <person name="Gaulin E."/>
        </authorList>
    </citation>
    <scope>NUCLEOTIDE SEQUENCE</scope>
    <source>
        <strain evidence="7">ATCC 38472_TT</strain>
    </source>
</reference>
<dbReference type="SUPFAM" id="SSF46785">
    <property type="entry name" value="Winged helix' DNA-binding domain"/>
    <property type="match status" value="1"/>
</dbReference>
<dbReference type="SMART" id="SM00415">
    <property type="entry name" value="HSF"/>
    <property type="match status" value="1"/>
</dbReference>
<feature type="domain" description="HSF-type DNA-binding" evidence="6">
    <location>
        <begin position="65"/>
        <end position="160"/>
    </location>
</feature>
<keyword evidence="3" id="KW-0539">Nucleus</keyword>
<keyword evidence="8" id="KW-1185">Reference proteome</keyword>
<dbReference type="PRINTS" id="PR00056">
    <property type="entry name" value="HSFDOMAIN"/>
</dbReference>
<name>A0A8K1CDE8_PYTOL</name>
<evidence type="ECO:0000256" key="2">
    <source>
        <dbReference type="ARBA" id="ARBA00023125"/>
    </source>
</evidence>
<keyword evidence="2" id="KW-0238">DNA-binding</keyword>
<gene>
    <name evidence="7" type="ORF">Poli38472_000605</name>
</gene>
<feature type="compositionally biased region" description="Basic residues" evidence="5">
    <location>
        <begin position="159"/>
        <end position="168"/>
    </location>
</feature>
<dbReference type="GO" id="GO:0043565">
    <property type="term" value="F:sequence-specific DNA binding"/>
    <property type="evidence" value="ECO:0007669"/>
    <property type="project" value="InterPro"/>
</dbReference>
<dbReference type="OrthoDB" id="60033at2759"/>
<dbReference type="Proteomes" id="UP000794436">
    <property type="component" value="Unassembled WGS sequence"/>
</dbReference>
<evidence type="ECO:0000256" key="3">
    <source>
        <dbReference type="ARBA" id="ARBA00023242"/>
    </source>
</evidence>
<feature type="region of interest" description="Disordered" evidence="5">
    <location>
        <begin position="157"/>
        <end position="176"/>
    </location>
</feature>
<dbReference type="Pfam" id="PF00447">
    <property type="entry name" value="HSF_DNA-bind"/>
    <property type="match status" value="1"/>
</dbReference>
<dbReference type="AlphaFoldDB" id="A0A8K1CDE8"/>
<organism evidence="7 8">
    <name type="scientific">Pythium oligandrum</name>
    <name type="common">Mycoparasitic fungus</name>
    <dbReference type="NCBI Taxonomy" id="41045"/>
    <lineage>
        <taxon>Eukaryota</taxon>
        <taxon>Sar</taxon>
        <taxon>Stramenopiles</taxon>
        <taxon>Oomycota</taxon>
        <taxon>Peronosporomycetes</taxon>
        <taxon>Pythiales</taxon>
        <taxon>Pythiaceae</taxon>
        <taxon>Pythium</taxon>
    </lineage>
</organism>
<dbReference type="InterPro" id="IPR036388">
    <property type="entry name" value="WH-like_DNA-bd_sf"/>
</dbReference>
<dbReference type="GO" id="GO:0003700">
    <property type="term" value="F:DNA-binding transcription factor activity"/>
    <property type="evidence" value="ECO:0007669"/>
    <property type="project" value="InterPro"/>
</dbReference>
<feature type="compositionally biased region" description="Low complexity" evidence="5">
    <location>
        <begin position="36"/>
        <end position="51"/>
    </location>
</feature>
<evidence type="ECO:0000313" key="7">
    <source>
        <dbReference type="EMBL" id="TMW60563.1"/>
    </source>
</evidence>
<dbReference type="FunFam" id="1.10.10.10:FF:000286">
    <property type="entry name" value="Heat shock transcription factor"/>
    <property type="match status" value="1"/>
</dbReference>
<proteinExistence type="inferred from homology"/>
<comment type="subcellular location">
    <subcellularLocation>
        <location evidence="1">Nucleus</location>
    </subcellularLocation>
</comment>
<dbReference type="InterPro" id="IPR036390">
    <property type="entry name" value="WH_DNA-bd_sf"/>
</dbReference>
<evidence type="ECO:0000256" key="5">
    <source>
        <dbReference type="SAM" id="MobiDB-lite"/>
    </source>
</evidence>
<dbReference type="PANTHER" id="PTHR10015:SF427">
    <property type="entry name" value="HEAT SHOCK FACTOR PROTEIN"/>
    <property type="match status" value="1"/>
</dbReference>